<dbReference type="InterPro" id="IPR001584">
    <property type="entry name" value="Integrase_cat-core"/>
</dbReference>
<dbReference type="STRING" id="50429.A0A2B4SU03"/>
<dbReference type="InterPro" id="IPR012337">
    <property type="entry name" value="RNaseH-like_sf"/>
</dbReference>
<dbReference type="GO" id="GO:0003964">
    <property type="term" value="F:RNA-directed DNA polymerase activity"/>
    <property type="evidence" value="ECO:0007669"/>
    <property type="project" value="UniProtKB-KW"/>
</dbReference>
<dbReference type="InterPro" id="IPR041373">
    <property type="entry name" value="RT_RNaseH"/>
</dbReference>
<keyword evidence="3" id="KW-0540">Nuclease</keyword>
<evidence type="ECO:0000256" key="2">
    <source>
        <dbReference type="ARBA" id="ARBA00022695"/>
    </source>
</evidence>
<evidence type="ECO:0000313" key="10">
    <source>
        <dbReference type="Proteomes" id="UP000225706"/>
    </source>
</evidence>
<dbReference type="GO" id="GO:0015074">
    <property type="term" value="P:DNA integration"/>
    <property type="evidence" value="ECO:0007669"/>
    <property type="project" value="InterPro"/>
</dbReference>
<dbReference type="EMBL" id="LSMT01000029">
    <property type="protein sequence ID" value="PFX31967.1"/>
    <property type="molecule type" value="Genomic_DNA"/>
</dbReference>
<dbReference type="AlphaFoldDB" id="A0A2B4SU03"/>
<dbReference type="Gene3D" id="3.10.20.370">
    <property type="match status" value="1"/>
</dbReference>
<organism evidence="9 10">
    <name type="scientific">Stylophora pistillata</name>
    <name type="common">Smooth cauliflower coral</name>
    <dbReference type="NCBI Taxonomy" id="50429"/>
    <lineage>
        <taxon>Eukaryota</taxon>
        <taxon>Metazoa</taxon>
        <taxon>Cnidaria</taxon>
        <taxon>Anthozoa</taxon>
        <taxon>Hexacorallia</taxon>
        <taxon>Scleractinia</taxon>
        <taxon>Astrocoeniina</taxon>
        <taxon>Pocilloporidae</taxon>
        <taxon>Stylophora</taxon>
    </lineage>
</organism>
<keyword evidence="4" id="KW-0255">Endonuclease</keyword>
<evidence type="ECO:0000256" key="3">
    <source>
        <dbReference type="ARBA" id="ARBA00022722"/>
    </source>
</evidence>
<dbReference type="InterPro" id="IPR043502">
    <property type="entry name" value="DNA/RNA_pol_sf"/>
</dbReference>
<feature type="compositionally biased region" description="Polar residues" evidence="7">
    <location>
        <begin position="478"/>
        <end position="490"/>
    </location>
</feature>
<dbReference type="FunFam" id="3.10.20.370:FF:000001">
    <property type="entry name" value="Retrovirus-related Pol polyprotein from transposon 17.6-like protein"/>
    <property type="match status" value="1"/>
</dbReference>
<dbReference type="GO" id="GO:0003676">
    <property type="term" value="F:nucleic acid binding"/>
    <property type="evidence" value="ECO:0007669"/>
    <property type="project" value="InterPro"/>
</dbReference>
<gene>
    <name evidence="9" type="primary">POL</name>
    <name evidence="9" type="ORF">AWC38_SpisGene3234</name>
</gene>
<dbReference type="InterPro" id="IPR050951">
    <property type="entry name" value="Retrovirus_Pol_polyprotein"/>
</dbReference>
<keyword evidence="6" id="KW-0695">RNA-directed DNA polymerase</keyword>
<dbReference type="Gene3D" id="3.30.420.10">
    <property type="entry name" value="Ribonuclease H-like superfamily/Ribonuclease H"/>
    <property type="match status" value="1"/>
</dbReference>
<keyword evidence="10" id="KW-1185">Reference proteome</keyword>
<evidence type="ECO:0000256" key="1">
    <source>
        <dbReference type="ARBA" id="ARBA00022679"/>
    </source>
</evidence>
<dbReference type="PANTHER" id="PTHR37984:SF8">
    <property type="entry name" value="CCHC-TYPE DOMAIN-CONTAINING PROTEIN"/>
    <property type="match status" value="1"/>
</dbReference>
<dbReference type="GO" id="GO:0004519">
    <property type="term" value="F:endonuclease activity"/>
    <property type="evidence" value="ECO:0007669"/>
    <property type="project" value="UniProtKB-KW"/>
</dbReference>
<evidence type="ECO:0000256" key="4">
    <source>
        <dbReference type="ARBA" id="ARBA00022759"/>
    </source>
</evidence>
<proteinExistence type="predicted"/>
<evidence type="ECO:0000256" key="5">
    <source>
        <dbReference type="ARBA" id="ARBA00022801"/>
    </source>
</evidence>
<feature type="compositionally biased region" description="Basic and acidic residues" evidence="7">
    <location>
        <begin position="498"/>
        <end position="509"/>
    </location>
</feature>
<feature type="region of interest" description="Disordered" evidence="7">
    <location>
        <begin position="140"/>
        <end position="182"/>
    </location>
</feature>
<dbReference type="Pfam" id="PF17917">
    <property type="entry name" value="RT_RNaseH"/>
    <property type="match status" value="1"/>
</dbReference>
<feature type="compositionally biased region" description="Basic residues" evidence="7">
    <location>
        <begin position="158"/>
        <end position="171"/>
    </location>
</feature>
<reference evidence="10" key="1">
    <citation type="journal article" date="2017" name="bioRxiv">
        <title>Comparative analysis of the genomes of Stylophora pistillata and Acropora digitifera provides evidence for extensive differences between species of corals.</title>
        <authorList>
            <person name="Voolstra C.R."/>
            <person name="Li Y."/>
            <person name="Liew Y.J."/>
            <person name="Baumgarten S."/>
            <person name="Zoccola D."/>
            <person name="Flot J.-F."/>
            <person name="Tambutte S."/>
            <person name="Allemand D."/>
            <person name="Aranda M."/>
        </authorList>
    </citation>
    <scope>NUCLEOTIDE SEQUENCE [LARGE SCALE GENOMIC DNA]</scope>
</reference>
<evidence type="ECO:0000313" key="9">
    <source>
        <dbReference type="EMBL" id="PFX31967.1"/>
    </source>
</evidence>
<dbReference type="PANTHER" id="PTHR37984">
    <property type="entry name" value="PROTEIN CBG26694"/>
    <property type="match status" value="1"/>
</dbReference>
<feature type="region of interest" description="Disordered" evidence="7">
    <location>
        <begin position="444"/>
        <end position="509"/>
    </location>
</feature>
<dbReference type="SUPFAM" id="SSF53098">
    <property type="entry name" value="Ribonuclease H-like"/>
    <property type="match status" value="1"/>
</dbReference>
<sequence>MAMHLGLPPPELRDFSGGNISANWKKFKQKYVNYEVATGISSKESATRKTTLLTVIGNDAIDIFNTLTWDEEGDDNRKVCYSEDKLTVLGTAKLPVKSKTDVEHELTFHMVETNQPGLLGLTSSKDLGLIKVVMVAKTDEDQTQPGRGEEATNCGTRHSVRQKWPRKKKTKPNQTEERKLRTAEPDSELTFHMVETKQPGLLGLTSGKDLGLIKVVMVAKTEEDQTQPDRGEEATKLSEELKEEILQNYTRSSVVKFQWSCEQEKTLQEIKIIPTKDEGPVLRFFDVQKPFAISCDASPSGLGGVLLQDGRPVAYASRSITDAESRYAQIERELLAVHFSLERFIQYTYRKRVTTESDHKPLEAIVKKAMASAPPKLQTILLRMQKHGMPSKVISDNSPQFFSKDFSLFAKQWEFKYTTVNPQYPQENEKGDRIRVQMGSPWKPAVVTEHAGTPRSRRNPTDEGRQYRRNRRVLMKSPDSSPPETDISPNPESPTVRANEHSPYKETAN</sequence>
<comment type="caution">
    <text evidence="9">The sequence shown here is derived from an EMBL/GenBank/DDBJ whole genome shotgun (WGS) entry which is preliminary data.</text>
</comment>
<protein>
    <submittedName>
        <fullName evidence="9">Retrovirus-related Pol polyprotein</fullName>
    </submittedName>
</protein>
<evidence type="ECO:0000256" key="7">
    <source>
        <dbReference type="SAM" id="MobiDB-lite"/>
    </source>
</evidence>
<evidence type="ECO:0000259" key="8">
    <source>
        <dbReference type="PROSITE" id="PS50994"/>
    </source>
</evidence>
<dbReference type="GO" id="GO:0016787">
    <property type="term" value="F:hydrolase activity"/>
    <property type="evidence" value="ECO:0007669"/>
    <property type="project" value="UniProtKB-KW"/>
</dbReference>
<dbReference type="PROSITE" id="PS50994">
    <property type="entry name" value="INTEGRASE"/>
    <property type="match status" value="1"/>
</dbReference>
<keyword evidence="2" id="KW-0548">Nucleotidyltransferase</keyword>
<keyword evidence="1" id="KW-0808">Transferase</keyword>
<feature type="domain" description="Integrase catalytic" evidence="8">
    <location>
        <begin position="308"/>
        <end position="490"/>
    </location>
</feature>
<dbReference type="Proteomes" id="UP000225706">
    <property type="component" value="Unassembled WGS sequence"/>
</dbReference>
<dbReference type="SUPFAM" id="SSF56672">
    <property type="entry name" value="DNA/RNA polymerases"/>
    <property type="match status" value="1"/>
</dbReference>
<name>A0A2B4SU03_STYPI</name>
<keyword evidence="5" id="KW-0378">Hydrolase</keyword>
<accession>A0A2B4SU03</accession>
<dbReference type="InterPro" id="IPR036397">
    <property type="entry name" value="RNaseH_sf"/>
</dbReference>
<evidence type="ECO:0000256" key="6">
    <source>
        <dbReference type="ARBA" id="ARBA00022918"/>
    </source>
</evidence>